<accession>A0A1W1XKF8</accession>
<feature type="domain" description="NIPSNAP" evidence="1">
    <location>
        <begin position="3"/>
        <end position="95"/>
    </location>
</feature>
<evidence type="ECO:0000313" key="3">
    <source>
        <dbReference type="Proteomes" id="UP000192468"/>
    </source>
</evidence>
<evidence type="ECO:0000259" key="1">
    <source>
        <dbReference type="Pfam" id="PF07978"/>
    </source>
</evidence>
<dbReference type="SUPFAM" id="SSF54909">
    <property type="entry name" value="Dimeric alpha+beta barrel"/>
    <property type="match status" value="1"/>
</dbReference>
<dbReference type="Proteomes" id="UP000192468">
    <property type="component" value="Unassembled WGS sequence"/>
</dbReference>
<organism evidence="2 3">
    <name type="scientific">Clostridium acidisoli DSM 12555</name>
    <dbReference type="NCBI Taxonomy" id="1121291"/>
    <lineage>
        <taxon>Bacteria</taxon>
        <taxon>Bacillati</taxon>
        <taxon>Bacillota</taxon>
        <taxon>Clostridia</taxon>
        <taxon>Eubacteriales</taxon>
        <taxon>Clostridiaceae</taxon>
        <taxon>Clostridium</taxon>
    </lineage>
</organism>
<dbReference type="InterPro" id="IPR012577">
    <property type="entry name" value="NIPSNAP"/>
</dbReference>
<keyword evidence="3" id="KW-1185">Reference proteome</keyword>
<dbReference type="RefSeq" id="WP_084115765.1">
    <property type="nucleotide sequence ID" value="NZ_FWXH01000006.1"/>
</dbReference>
<proteinExistence type="predicted"/>
<dbReference type="InterPro" id="IPR011008">
    <property type="entry name" value="Dimeric_a/b-barrel"/>
</dbReference>
<evidence type="ECO:0000313" key="2">
    <source>
        <dbReference type="EMBL" id="SMC23978.1"/>
    </source>
</evidence>
<sequence>MFQLRTYTLASEEAAKIYLDIHWARHLKSLSKYGIKVHGVFLAKETNLAQVVALVSYEEGASISEVNAAYMKSPDLRADMEGFNIEDIISVDEILLEEAKYFQMEDDSRK</sequence>
<dbReference type="OrthoDB" id="2297285at2"/>
<dbReference type="Gene3D" id="3.30.70.100">
    <property type="match status" value="1"/>
</dbReference>
<reference evidence="2 3" key="1">
    <citation type="submission" date="2017-04" db="EMBL/GenBank/DDBJ databases">
        <authorList>
            <person name="Afonso C.L."/>
            <person name="Miller P.J."/>
            <person name="Scott M.A."/>
            <person name="Spackman E."/>
            <person name="Goraichik I."/>
            <person name="Dimitrov K.M."/>
            <person name="Suarez D.L."/>
            <person name="Swayne D.E."/>
        </authorList>
    </citation>
    <scope>NUCLEOTIDE SEQUENCE [LARGE SCALE GENOMIC DNA]</scope>
    <source>
        <strain evidence="2 3">DSM 12555</strain>
    </source>
</reference>
<name>A0A1W1XKF8_9CLOT</name>
<protein>
    <submittedName>
        <fullName evidence="2">NIPSNAP protein</fullName>
    </submittedName>
</protein>
<dbReference type="Pfam" id="PF07978">
    <property type="entry name" value="NIPSNAP"/>
    <property type="match status" value="1"/>
</dbReference>
<dbReference type="EMBL" id="FWXH01000006">
    <property type="protein sequence ID" value="SMC23978.1"/>
    <property type="molecule type" value="Genomic_DNA"/>
</dbReference>
<gene>
    <name evidence="2" type="ORF">SAMN02745134_02059</name>
</gene>
<dbReference type="AlphaFoldDB" id="A0A1W1XKF8"/>